<feature type="compositionally biased region" description="Low complexity" evidence="1">
    <location>
        <begin position="314"/>
        <end position="375"/>
    </location>
</feature>
<dbReference type="Proteomes" id="UP001054857">
    <property type="component" value="Unassembled WGS sequence"/>
</dbReference>
<gene>
    <name evidence="2" type="ORF">Agub_g8353</name>
</gene>
<feature type="compositionally biased region" description="Gly residues" evidence="1">
    <location>
        <begin position="265"/>
        <end position="276"/>
    </location>
</feature>
<dbReference type="Gene3D" id="6.10.140.2220">
    <property type="match status" value="1"/>
</dbReference>
<name>A0AAD3HNE3_9CHLO</name>
<sequence length="389" mass="39902">MQTGGRILLRACRPLAGAGLEAGVAATSHVAAAAATAGATTAVSPPTCAAATAVRTVITTTRTATTAMIATTASIPTSDNNRAKNSLARAPFCSLAPTSPSQQQQQQQQPPKQQQQQQSATAAELLAPLLEGKPFAIVQLPARGRGLVAVRHIPAGEEVHRERPLLVFPDLGATHQVCYHCLAAMPPGTPGAVRYGPTGRRFCCESCLAAALKQYHAVEAAAWRAAASEDPVYDADRATGAGCSSGGGGSHHQHHQHSARQPAPSGGGHGGGGGGGGALGALYEQCRGAGERFPLMTARVAFTQLTQALREHMQQQQGQQQQDPASSSSSSSRSSALNTASSTQQEQQQQQQQQPLHADPQPAAAATAQPSAAAPETPHSAAQDNSSNS</sequence>
<reference evidence="2 3" key="1">
    <citation type="journal article" date="2021" name="Sci. Rep.">
        <title>Genome sequencing of the multicellular alga Astrephomene provides insights into convergent evolution of germ-soma differentiation.</title>
        <authorList>
            <person name="Yamashita S."/>
            <person name="Yamamoto K."/>
            <person name="Matsuzaki R."/>
            <person name="Suzuki S."/>
            <person name="Yamaguchi H."/>
            <person name="Hirooka S."/>
            <person name="Minakuchi Y."/>
            <person name="Miyagishima S."/>
            <person name="Kawachi M."/>
            <person name="Toyoda A."/>
            <person name="Nozaki H."/>
        </authorList>
    </citation>
    <scope>NUCLEOTIDE SEQUENCE [LARGE SCALE GENOMIC DNA]</scope>
    <source>
        <strain evidence="2 3">NIES-4017</strain>
    </source>
</reference>
<organism evidence="2 3">
    <name type="scientific">Astrephomene gubernaculifera</name>
    <dbReference type="NCBI Taxonomy" id="47775"/>
    <lineage>
        <taxon>Eukaryota</taxon>
        <taxon>Viridiplantae</taxon>
        <taxon>Chlorophyta</taxon>
        <taxon>core chlorophytes</taxon>
        <taxon>Chlorophyceae</taxon>
        <taxon>CS clade</taxon>
        <taxon>Chlamydomonadales</taxon>
        <taxon>Astrephomenaceae</taxon>
        <taxon>Astrephomene</taxon>
    </lineage>
</organism>
<feature type="region of interest" description="Disordered" evidence="1">
    <location>
        <begin position="309"/>
        <end position="389"/>
    </location>
</feature>
<evidence type="ECO:0000313" key="3">
    <source>
        <dbReference type="Proteomes" id="UP001054857"/>
    </source>
</evidence>
<feature type="compositionally biased region" description="Low complexity" evidence="1">
    <location>
        <begin position="99"/>
        <end position="120"/>
    </location>
</feature>
<proteinExistence type="predicted"/>
<dbReference type="Gene3D" id="2.170.270.10">
    <property type="entry name" value="SET domain"/>
    <property type="match status" value="1"/>
</dbReference>
<keyword evidence="3" id="KW-1185">Reference proteome</keyword>
<dbReference type="SUPFAM" id="SSF82199">
    <property type="entry name" value="SET domain"/>
    <property type="match status" value="1"/>
</dbReference>
<dbReference type="InterPro" id="IPR046341">
    <property type="entry name" value="SET_dom_sf"/>
</dbReference>
<evidence type="ECO:0000256" key="1">
    <source>
        <dbReference type="SAM" id="MobiDB-lite"/>
    </source>
</evidence>
<feature type="compositionally biased region" description="Polar residues" evidence="1">
    <location>
        <begin position="380"/>
        <end position="389"/>
    </location>
</feature>
<dbReference type="EMBL" id="BMAR01000015">
    <property type="protein sequence ID" value="GFR46730.1"/>
    <property type="molecule type" value="Genomic_DNA"/>
</dbReference>
<feature type="non-terminal residue" evidence="2">
    <location>
        <position position="1"/>
    </location>
</feature>
<feature type="region of interest" description="Disordered" evidence="1">
    <location>
        <begin position="93"/>
        <end position="120"/>
    </location>
</feature>
<dbReference type="AlphaFoldDB" id="A0AAD3HNE3"/>
<evidence type="ECO:0000313" key="2">
    <source>
        <dbReference type="EMBL" id="GFR46730.1"/>
    </source>
</evidence>
<protein>
    <submittedName>
        <fullName evidence="2">Uncharacterized protein</fullName>
    </submittedName>
</protein>
<comment type="caution">
    <text evidence="2">The sequence shown here is derived from an EMBL/GenBank/DDBJ whole genome shotgun (WGS) entry which is preliminary data.</text>
</comment>
<accession>A0AAD3HNE3</accession>
<feature type="region of interest" description="Disordered" evidence="1">
    <location>
        <begin position="238"/>
        <end position="276"/>
    </location>
</feature>